<dbReference type="SMR" id="O00050"/>
<reference evidence="6" key="2">
    <citation type="journal article" date="1996" name="Mol. Gen. Genet.">
        <title>The transposable element Tan1 of Aspergillus niger var. awamori, a new member of the Fot1 family.</title>
        <authorList>
            <person name="Nyyssonen E."/>
            <person name="Amutan M."/>
            <person name="Enfield L."/>
            <person name="Stubbs J."/>
            <person name="Dunn-Coleman N.S."/>
        </authorList>
    </citation>
    <scope>NUCLEOTIDE SEQUENCE</scope>
    <source>
        <strain evidence="6">UVK143f derived</strain>
    </source>
</reference>
<dbReference type="Gene3D" id="1.10.10.60">
    <property type="entry name" value="Homeodomain-like"/>
    <property type="match status" value="1"/>
</dbReference>
<evidence type="ECO:0000313" key="6">
    <source>
        <dbReference type="EMBL" id="AAC49623.1"/>
    </source>
</evidence>
<keyword evidence="3" id="KW-0539">Nucleus</keyword>
<evidence type="ECO:0000259" key="5">
    <source>
        <dbReference type="PROSITE" id="PS51253"/>
    </source>
</evidence>
<feature type="region of interest" description="Disordered" evidence="4">
    <location>
        <begin position="508"/>
        <end position="555"/>
    </location>
</feature>
<dbReference type="SUPFAM" id="SSF46689">
    <property type="entry name" value="Homeodomain-like"/>
    <property type="match status" value="1"/>
</dbReference>
<evidence type="ECO:0000256" key="4">
    <source>
        <dbReference type="SAM" id="MobiDB-lite"/>
    </source>
</evidence>
<dbReference type="InterPro" id="IPR007889">
    <property type="entry name" value="HTH_Psq"/>
</dbReference>
<feature type="domain" description="HTH CENPB-type" evidence="5">
    <location>
        <begin position="60"/>
        <end position="132"/>
    </location>
</feature>
<dbReference type="InterPro" id="IPR036397">
    <property type="entry name" value="RNaseH_sf"/>
</dbReference>
<dbReference type="Pfam" id="PF05225">
    <property type="entry name" value="HTH_psq"/>
    <property type="match status" value="1"/>
</dbReference>
<keyword evidence="2" id="KW-0238">DNA-binding</keyword>
<reference evidence="6" key="1">
    <citation type="journal article" date="1996" name="Curr. Genet.">
        <title>Identification and cloning of a mobile transposon from Aspergillus niger var. awamori.</title>
        <authorList>
            <person name="Amutan M."/>
            <person name="Nyyssonen E."/>
            <person name="Stubbs J."/>
            <person name="Diaz-Torres M.R."/>
            <person name="Dunn-Coleman N."/>
        </authorList>
    </citation>
    <scope>NUCLEOTIDE SEQUENCE</scope>
    <source>
        <strain evidence="6">UVK143f derived</strain>
    </source>
</reference>
<dbReference type="InterPro" id="IPR004875">
    <property type="entry name" value="DDE_SF_endonuclease_dom"/>
</dbReference>
<dbReference type="Pfam" id="PF03221">
    <property type="entry name" value="HTH_Tnp_Tc5"/>
    <property type="match status" value="1"/>
</dbReference>
<dbReference type="InterPro" id="IPR050863">
    <property type="entry name" value="CenT-Element_Derived"/>
</dbReference>
<dbReference type="InterPro" id="IPR006600">
    <property type="entry name" value="HTH_CenpB_DNA-bd_dom"/>
</dbReference>
<dbReference type="PANTHER" id="PTHR19303">
    <property type="entry name" value="TRANSPOSON"/>
    <property type="match status" value="1"/>
</dbReference>
<protein>
    <submittedName>
        <fullName evidence="6">Transposase</fullName>
    </submittedName>
</protein>
<dbReference type="InterPro" id="IPR009463">
    <property type="entry name" value="DUF1087"/>
</dbReference>
<dbReference type="GO" id="GO:0003677">
    <property type="term" value="F:DNA binding"/>
    <property type="evidence" value="ECO:0007669"/>
    <property type="project" value="UniProtKB-KW"/>
</dbReference>
<dbReference type="PANTHER" id="PTHR19303:SF62">
    <property type="entry name" value="HTH CENPB-TYPE DOMAIN-CONTAINING PROTEIN-RELATED"/>
    <property type="match status" value="1"/>
</dbReference>
<evidence type="ECO:0000256" key="2">
    <source>
        <dbReference type="ARBA" id="ARBA00023125"/>
    </source>
</evidence>
<dbReference type="GO" id="GO:0005634">
    <property type="term" value="C:nucleus"/>
    <property type="evidence" value="ECO:0007669"/>
    <property type="project" value="UniProtKB-SubCell"/>
</dbReference>
<comment type="subcellular location">
    <subcellularLocation>
        <location evidence="1">Nucleus</location>
    </subcellularLocation>
</comment>
<sequence>MPPKASIPSKSQVEREGRILLAIEAIRKGQITSIREAARVYDVARTTLQARLSGRVFAKNMTNARQKLSNNEEESLVKWILSLDKRGASPRPLDIRDMANLIISKRGYSTVEQVGINWAYSFVKRHESLRTRFARRLNYQRAKMEDPEVIKDWFKRVQEVIQEYGISSDDIYNFDETGFAMGMIATYKVVTSSQRAGRPSLVQPGNREWVTAIECIRSNGEVLPSTLIFKGKTHLKAWYEGQSIPPTWRFEVSDNGWTTDKIGLRWLQKHFIPLIRGKSVGKYSLLVLDGHGSHLTPEFDQSCAENEVIPICMPAHSSHLLQPLDVGCFSVLKRTYGGMVQKQMQYGRNHIDKLDFLEVYPKAHQCALSKSNIISGFRATGLVPLDPDQVLSRLHIRLKTPPTPDSQSSGSVLQTPHNIKHLLKHPKSVERLLRKRQASPTSPTNSTLRQLLKGCELAITNSIILAKENAELRASHEKQLPKRKRSRKQVIYTEGTTVEEAQRAIQEVEEVQNDEDIEVEPQSQYTETPSRAPPRCSNCFNIGHRRTQCSKPPTN</sequence>
<dbReference type="Gene3D" id="3.30.420.10">
    <property type="entry name" value="Ribonuclease H-like superfamily/Ribonuclease H"/>
    <property type="match status" value="1"/>
</dbReference>
<dbReference type="InterPro" id="IPR009057">
    <property type="entry name" value="Homeodomain-like_sf"/>
</dbReference>
<name>O00050_ASPAW</name>
<dbReference type="SMART" id="SM01147">
    <property type="entry name" value="DUF1087"/>
    <property type="match status" value="1"/>
</dbReference>
<dbReference type="EMBL" id="U58946">
    <property type="protein sequence ID" value="AAC49623.1"/>
    <property type="molecule type" value="Genomic_DNA"/>
</dbReference>
<evidence type="ECO:0000256" key="1">
    <source>
        <dbReference type="ARBA" id="ARBA00004123"/>
    </source>
</evidence>
<dbReference type="PROSITE" id="PS51253">
    <property type="entry name" value="HTH_CENPB"/>
    <property type="match status" value="1"/>
</dbReference>
<organism evidence="6">
    <name type="scientific">Aspergillus awamori</name>
    <name type="common">Black koji mold</name>
    <dbReference type="NCBI Taxonomy" id="105351"/>
    <lineage>
        <taxon>Eukaryota</taxon>
        <taxon>Fungi</taxon>
        <taxon>Dikarya</taxon>
        <taxon>Ascomycota</taxon>
        <taxon>Pezizomycotina</taxon>
        <taxon>Eurotiomycetes</taxon>
        <taxon>Eurotiomycetidae</taxon>
        <taxon>Eurotiales</taxon>
        <taxon>Aspergillaceae</taxon>
        <taxon>Aspergillus</taxon>
    </lineage>
</organism>
<dbReference type="AlphaFoldDB" id="O00050"/>
<feature type="compositionally biased region" description="Acidic residues" evidence="4">
    <location>
        <begin position="508"/>
        <end position="519"/>
    </location>
</feature>
<feature type="region of interest" description="Disordered" evidence="4">
    <location>
        <begin position="474"/>
        <end position="494"/>
    </location>
</feature>
<accession>O00050</accession>
<evidence type="ECO:0000256" key="3">
    <source>
        <dbReference type="ARBA" id="ARBA00023242"/>
    </source>
</evidence>
<proteinExistence type="predicted"/>
<dbReference type="Pfam" id="PF03184">
    <property type="entry name" value="DDE_1"/>
    <property type="match status" value="1"/>
</dbReference>